<evidence type="ECO:0000313" key="2">
    <source>
        <dbReference type="EMBL" id="KGN96463.1"/>
    </source>
</evidence>
<reference evidence="3 5" key="2">
    <citation type="submission" date="2018-06" db="EMBL/GenBank/DDBJ databases">
        <authorList>
            <consortium name="Pathogen Informatics"/>
            <person name="Doyle S."/>
        </authorList>
    </citation>
    <scope>NUCLEOTIDE SEQUENCE [LARGE SCALE GENOMIC DNA]</scope>
    <source>
        <strain evidence="3 5">NCTC12858</strain>
    </source>
</reference>
<keyword evidence="3" id="KW-0808">Transferase</keyword>
<keyword evidence="5" id="KW-1185">Reference proteome</keyword>
<gene>
    <name evidence="2" type="ORF">HQ38_01390</name>
    <name evidence="3" type="ORF">NCTC12858_01476</name>
</gene>
<dbReference type="GO" id="GO:0016747">
    <property type="term" value="F:acyltransferase activity, transferring groups other than amino-acyl groups"/>
    <property type="evidence" value="ECO:0007669"/>
    <property type="project" value="InterPro"/>
</dbReference>
<dbReference type="PANTHER" id="PTHR43415">
    <property type="entry name" value="SPERMIDINE N(1)-ACETYLTRANSFERASE"/>
    <property type="match status" value="1"/>
</dbReference>
<proteinExistence type="predicted"/>
<evidence type="ECO:0000259" key="1">
    <source>
        <dbReference type="PROSITE" id="PS51186"/>
    </source>
</evidence>
<dbReference type="eggNOG" id="COG1670">
    <property type="taxonomic scope" value="Bacteria"/>
</dbReference>
<dbReference type="Pfam" id="PF13302">
    <property type="entry name" value="Acetyltransf_3"/>
    <property type="match status" value="1"/>
</dbReference>
<evidence type="ECO:0000313" key="3">
    <source>
        <dbReference type="EMBL" id="SQH73612.1"/>
    </source>
</evidence>
<feature type="domain" description="N-acetyltransferase" evidence="1">
    <location>
        <begin position="10"/>
        <end position="175"/>
    </location>
</feature>
<dbReference type="AlphaFoldDB" id="A0A0A2FFF6"/>
<dbReference type="InterPro" id="IPR016181">
    <property type="entry name" value="Acyl_CoA_acyltransferase"/>
</dbReference>
<dbReference type="Gene3D" id="3.40.630.30">
    <property type="match status" value="1"/>
</dbReference>
<dbReference type="PROSITE" id="PS51186">
    <property type="entry name" value="GNAT"/>
    <property type="match status" value="1"/>
</dbReference>
<accession>A0A0A2FFF6</accession>
<organism evidence="2 4">
    <name type="scientific">Porphyromonas crevioricanis</name>
    <dbReference type="NCBI Taxonomy" id="393921"/>
    <lineage>
        <taxon>Bacteria</taxon>
        <taxon>Pseudomonadati</taxon>
        <taxon>Bacteroidota</taxon>
        <taxon>Bacteroidia</taxon>
        <taxon>Bacteroidales</taxon>
        <taxon>Porphyromonadaceae</taxon>
        <taxon>Porphyromonas</taxon>
    </lineage>
</organism>
<dbReference type="PANTHER" id="PTHR43415:SF3">
    <property type="entry name" value="GNAT-FAMILY ACETYLTRANSFERASE"/>
    <property type="match status" value="1"/>
</dbReference>
<dbReference type="InterPro" id="IPR000182">
    <property type="entry name" value="GNAT_dom"/>
</dbReference>
<protein>
    <submittedName>
        <fullName evidence="3">Pseudaminic acid biosynthesis N-acetyl transferase</fullName>
    </submittedName>
</protein>
<evidence type="ECO:0000313" key="4">
    <source>
        <dbReference type="Proteomes" id="UP000030136"/>
    </source>
</evidence>
<dbReference type="RefSeq" id="WP_023937674.1">
    <property type="nucleotide sequence ID" value="NZ_FUXH01000011.1"/>
</dbReference>
<name>A0A0A2FFF6_9PORP</name>
<dbReference type="KEGG" id="pcre:NCTC12858_01476"/>
<dbReference type="OrthoDB" id="893030at2"/>
<dbReference type="Proteomes" id="UP000249300">
    <property type="component" value="Chromosome 1"/>
</dbReference>
<reference evidence="2 4" key="1">
    <citation type="submission" date="2014-08" db="EMBL/GenBank/DDBJ databases">
        <title>Porphyromonas crevioricanis strain:COT-253_OH1447 Genome sequencing.</title>
        <authorList>
            <person name="Wallis C."/>
            <person name="Deusch O."/>
            <person name="O'Flynn C."/>
            <person name="Davis I."/>
            <person name="Jospin G."/>
            <person name="Darling A.E."/>
            <person name="Coil D.A."/>
            <person name="Alexiev A."/>
            <person name="Horsfall A."/>
            <person name="Kirkwood N."/>
            <person name="Harris S."/>
            <person name="Eisen J.A."/>
        </authorList>
    </citation>
    <scope>NUCLEOTIDE SEQUENCE [LARGE SCALE GENOMIC DNA]</scope>
    <source>
        <strain evidence="4">COT-253 OH1447</strain>
        <strain evidence="2">COT-253_OH1447</strain>
    </source>
</reference>
<dbReference type="EMBL" id="JQJC01000003">
    <property type="protein sequence ID" value="KGN96463.1"/>
    <property type="molecule type" value="Genomic_DNA"/>
</dbReference>
<dbReference type="STRING" id="393921.HQ45_08745"/>
<evidence type="ECO:0000313" key="5">
    <source>
        <dbReference type="Proteomes" id="UP000249300"/>
    </source>
</evidence>
<dbReference type="SUPFAM" id="SSF55729">
    <property type="entry name" value="Acyl-CoA N-acyltransferases (Nat)"/>
    <property type="match status" value="1"/>
</dbReference>
<dbReference type="Proteomes" id="UP000030136">
    <property type="component" value="Unassembled WGS sequence"/>
</dbReference>
<dbReference type="EMBL" id="LS483447">
    <property type="protein sequence ID" value="SQH73612.1"/>
    <property type="molecule type" value="Genomic_DNA"/>
</dbReference>
<sequence length="175" mass="20247">MPLFFENELIQLRALEPSDVDLLYHWENDPELRASTTVLQPISREALCNYIRENHKSIYELGSLRLMIIRQEGKVEVGTIELYDYDPYNKRVAIGLLIGREYRQQGFARSAISLLSDYVLQDLRLRLIFAYIEVHNTPSQMAFSAAGFKRVAVLPAWSWNGHDYSDLAVFAKYAD</sequence>